<gene>
    <name evidence="1" type="ORF">PSYJA_41667</name>
    <name evidence="2" type="ORF">PSYJA_41672</name>
</gene>
<comment type="caution">
    <text evidence="1">The sequence shown here is derived from an EMBL/GenBank/DDBJ whole genome shotgun (WGS) entry which is preliminary data.</text>
</comment>
<dbReference type="EMBL" id="AEAH01003308">
    <property type="protein sequence ID" value="EGH35160.1"/>
    <property type="molecule type" value="Genomic_DNA"/>
</dbReference>
<proteinExistence type="predicted"/>
<feature type="non-terminal residue" evidence="1">
    <location>
        <position position="1"/>
    </location>
</feature>
<dbReference type="Proteomes" id="UP000004471">
    <property type="component" value="Unassembled WGS sequence"/>
</dbReference>
<evidence type="ECO:0000313" key="2">
    <source>
        <dbReference type="EMBL" id="EGH35160.1"/>
    </source>
</evidence>
<evidence type="ECO:0000313" key="1">
    <source>
        <dbReference type="EMBL" id="EGH35159.1"/>
    </source>
</evidence>
<evidence type="ECO:0000313" key="3">
    <source>
        <dbReference type="Proteomes" id="UP000004471"/>
    </source>
</evidence>
<dbReference type="AlphaFoldDB" id="F3FY67"/>
<dbReference type="Pfam" id="PF11444">
    <property type="entry name" value="DUF2895"/>
    <property type="match status" value="1"/>
</dbReference>
<reference evidence="1 3" key="1">
    <citation type="journal article" date="2011" name="PLoS Pathog.">
        <title>Dynamic evolution of pathogenicity revealed by sequencing and comparative genomics of 19 Pseudomonas syringae isolates.</title>
        <authorList>
            <person name="Baltrus D.A."/>
            <person name="Nishimura M.T."/>
            <person name="Romanchuk A."/>
            <person name="Chang J.H."/>
            <person name="Mukhtar M.S."/>
            <person name="Cherkis K."/>
            <person name="Roach J."/>
            <person name="Grant S.R."/>
            <person name="Jones C.D."/>
            <person name="Dangl J.L."/>
        </authorList>
    </citation>
    <scope>NUCLEOTIDE SEQUENCE [LARGE SCALE GENOMIC DNA]</scope>
    <source>
        <strain evidence="1">M301072</strain>
        <strain evidence="3">M301072PT</strain>
    </source>
</reference>
<name>F3FY67_PSESX</name>
<feature type="non-terminal residue" evidence="1">
    <location>
        <position position="55"/>
    </location>
</feature>
<accession>F3FY67</accession>
<dbReference type="InterPro" id="IPR021548">
    <property type="entry name" value="DUF2895"/>
</dbReference>
<protein>
    <submittedName>
        <fullName evidence="1">Uncharacterized protein</fullName>
    </submittedName>
</protein>
<sequence length="55" mass="6233">KRVRGVYEIPGRGYGDSPEIRTVTNSIDDWTVTLDITADEYYGGQLVKRALARYP</sequence>
<organism evidence="1 3">
    <name type="scientific">Pseudomonas syringae pv. japonica str. M301072</name>
    <dbReference type="NCBI Taxonomy" id="629262"/>
    <lineage>
        <taxon>Bacteria</taxon>
        <taxon>Pseudomonadati</taxon>
        <taxon>Pseudomonadota</taxon>
        <taxon>Gammaproteobacteria</taxon>
        <taxon>Pseudomonadales</taxon>
        <taxon>Pseudomonadaceae</taxon>
        <taxon>Pseudomonas</taxon>
        <taxon>Pseudomonas syringae</taxon>
    </lineage>
</organism>
<dbReference type="EMBL" id="AEAH01003307">
    <property type="protein sequence ID" value="EGH35159.1"/>
    <property type="molecule type" value="Genomic_DNA"/>
</dbReference>